<dbReference type="Gene3D" id="3.30.450.90">
    <property type="match status" value="1"/>
</dbReference>
<dbReference type="EMBL" id="SJPI01000003">
    <property type="protein sequence ID" value="TWT49681.1"/>
    <property type="molecule type" value="Genomic_DNA"/>
</dbReference>
<dbReference type="GO" id="GO:0016887">
    <property type="term" value="F:ATP hydrolysis activity"/>
    <property type="evidence" value="ECO:0007669"/>
    <property type="project" value="TreeGrafter"/>
</dbReference>
<dbReference type="SUPFAM" id="SSF52540">
    <property type="entry name" value="P-loop containing nucleoside triphosphate hydrolases"/>
    <property type="match status" value="1"/>
</dbReference>
<keyword evidence="3" id="KW-0067">ATP-binding</keyword>
<evidence type="ECO:0000256" key="1">
    <source>
        <dbReference type="ARBA" id="ARBA00006611"/>
    </source>
</evidence>
<dbReference type="AlphaFoldDB" id="A0A5C5WI06"/>
<sequence length="393" mass="42473">MSELSGLRDQCLQGLNESDANFAVAFIDRLLPLAVQARASDIHLQPAHGRWEVMLRVDGVLSSLGYIQKSGESDLVSRLMVMARLPTYRSGQPMEGRISIPGNEADSTLPARLGVFPTVHGARAVVRILRNDEQPHSLDHLGFDPSVVQQVQDLCQQNDGALLLTGPAGSGKTTTMYAMLRQIAASVPKRSVLTIEDPVEAEIRGVCQSELDLSQGMTLASALRSAVRQDSEVLLVSEVRDPETAEAVMQASMTGHLIFSSVHSTDVAATLKRLVAYGIPTHVVRSGLRAVISQRLLRVFCTQCDHSPAATATCQSCWGTRYHGRTAVAQCVRFDGSDQVGEAFAVSLEAGHSTYQMTRAACEAGYVSLRDQANELVKQGITDEAEVYRVLGS</sequence>
<comment type="caution">
    <text evidence="5">The sequence shown here is derived from an EMBL/GenBank/DDBJ whole genome shotgun (WGS) entry which is preliminary data.</text>
</comment>
<proteinExistence type="inferred from homology"/>
<evidence type="ECO:0000313" key="5">
    <source>
        <dbReference type="EMBL" id="TWT49681.1"/>
    </source>
</evidence>
<dbReference type="CDD" id="cd01129">
    <property type="entry name" value="PulE-GspE-like"/>
    <property type="match status" value="1"/>
</dbReference>
<evidence type="ECO:0000313" key="6">
    <source>
        <dbReference type="Proteomes" id="UP000316598"/>
    </source>
</evidence>
<dbReference type="Gene3D" id="3.40.50.300">
    <property type="entry name" value="P-loop containing nucleotide triphosphate hydrolases"/>
    <property type="match status" value="1"/>
</dbReference>
<dbReference type="PANTHER" id="PTHR30258:SF2">
    <property type="entry name" value="COMG OPERON PROTEIN 1"/>
    <property type="match status" value="1"/>
</dbReference>
<feature type="domain" description="AAA+ ATPase" evidence="4">
    <location>
        <begin position="158"/>
        <end position="281"/>
    </location>
</feature>
<dbReference type="Pfam" id="PF00437">
    <property type="entry name" value="T2SSE"/>
    <property type="match status" value="1"/>
</dbReference>
<keyword evidence="2" id="KW-0547">Nucleotide-binding</keyword>
<dbReference type="GO" id="GO:0005886">
    <property type="term" value="C:plasma membrane"/>
    <property type="evidence" value="ECO:0007669"/>
    <property type="project" value="TreeGrafter"/>
</dbReference>
<dbReference type="Proteomes" id="UP000316598">
    <property type="component" value="Unassembled WGS sequence"/>
</dbReference>
<dbReference type="InterPro" id="IPR027417">
    <property type="entry name" value="P-loop_NTPase"/>
</dbReference>
<evidence type="ECO:0000256" key="3">
    <source>
        <dbReference type="ARBA" id="ARBA00022840"/>
    </source>
</evidence>
<comment type="similarity">
    <text evidence="1">Belongs to the GSP E family.</text>
</comment>
<protein>
    <submittedName>
        <fullName evidence="5">Putative type II secretion system protein E</fullName>
    </submittedName>
</protein>
<organism evidence="5 6">
    <name type="scientific">Rubripirellula amarantea</name>
    <dbReference type="NCBI Taxonomy" id="2527999"/>
    <lineage>
        <taxon>Bacteria</taxon>
        <taxon>Pseudomonadati</taxon>
        <taxon>Planctomycetota</taxon>
        <taxon>Planctomycetia</taxon>
        <taxon>Pirellulales</taxon>
        <taxon>Pirellulaceae</taxon>
        <taxon>Rubripirellula</taxon>
    </lineage>
</organism>
<gene>
    <name evidence="5" type="primary">gspE_2</name>
    <name evidence="5" type="ORF">Pla22_48790</name>
</gene>
<dbReference type="InterPro" id="IPR003593">
    <property type="entry name" value="AAA+_ATPase"/>
</dbReference>
<evidence type="ECO:0000256" key="2">
    <source>
        <dbReference type="ARBA" id="ARBA00022741"/>
    </source>
</evidence>
<evidence type="ECO:0000259" key="4">
    <source>
        <dbReference type="SMART" id="SM00382"/>
    </source>
</evidence>
<dbReference type="PANTHER" id="PTHR30258">
    <property type="entry name" value="TYPE II SECRETION SYSTEM PROTEIN GSPE-RELATED"/>
    <property type="match status" value="1"/>
</dbReference>
<dbReference type="RefSeq" id="WP_165440807.1">
    <property type="nucleotide sequence ID" value="NZ_SJPI01000003.1"/>
</dbReference>
<dbReference type="GO" id="GO:0005524">
    <property type="term" value="F:ATP binding"/>
    <property type="evidence" value="ECO:0007669"/>
    <property type="project" value="UniProtKB-KW"/>
</dbReference>
<dbReference type="SMART" id="SM00382">
    <property type="entry name" value="AAA"/>
    <property type="match status" value="1"/>
</dbReference>
<reference evidence="5 6" key="1">
    <citation type="submission" date="2019-02" db="EMBL/GenBank/DDBJ databases">
        <title>Deep-cultivation of Planctomycetes and their phenomic and genomic characterization uncovers novel biology.</title>
        <authorList>
            <person name="Wiegand S."/>
            <person name="Jogler M."/>
            <person name="Boedeker C."/>
            <person name="Pinto D."/>
            <person name="Vollmers J."/>
            <person name="Rivas-Marin E."/>
            <person name="Kohn T."/>
            <person name="Peeters S.H."/>
            <person name="Heuer A."/>
            <person name="Rast P."/>
            <person name="Oberbeckmann S."/>
            <person name="Bunk B."/>
            <person name="Jeske O."/>
            <person name="Meyerdierks A."/>
            <person name="Storesund J.E."/>
            <person name="Kallscheuer N."/>
            <person name="Luecker S."/>
            <person name="Lage O.M."/>
            <person name="Pohl T."/>
            <person name="Merkel B.J."/>
            <person name="Hornburger P."/>
            <person name="Mueller R.-W."/>
            <person name="Bruemmer F."/>
            <person name="Labrenz M."/>
            <person name="Spormann A.M."/>
            <person name="Op Den Camp H."/>
            <person name="Overmann J."/>
            <person name="Amann R."/>
            <person name="Jetten M.S.M."/>
            <person name="Mascher T."/>
            <person name="Medema M.H."/>
            <person name="Devos D.P."/>
            <person name="Kaster A.-K."/>
            <person name="Ovreas L."/>
            <person name="Rohde M."/>
            <person name="Galperin M.Y."/>
            <person name="Jogler C."/>
        </authorList>
    </citation>
    <scope>NUCLEOTIDE SEQUENCE [LARGE SCALE GENOMIC DNA]</scope>
    <source>
        <strain evidence="5 6">Pla22</strain>
    </source>
</reference>
<accession>A0A5C5WI06</accession>
<name>A0A5C5WI06_9BACT</name>
<dbReference type="InterPro" id="IPR001482">
    <property type="entry name" value="T2SS/T4SS_dom"/>
</dbReference>
<keyword evidence="6" id="KW-1185">Reference proteome</keyword>